<dbReference type="Pfam" id="PF00069">
    <property type="entry name" value="Pkinase"/>
    <property type="match status" value="1"/>
</dbReference>
<dbReference type="Proteomes" id="UP001227230">
    <property type="component" value="Chromosome 19"/>
</dbReference>
<comment type="catalytic activity">
    <reaction evidence="8">
        <text>L-seryl-[protein] + ATP = O-phospho-L-seryl-[protein] + ADP + H(+)</text>
        <dbReference type="Rhea" id="RHEA:17989"/>
        <dbReference type="Rhea" id="RHEA-COMP:9863"/>
        <dbReference type="Rhea" id="RHEA-COMP:11604"/>
        <dbReference type="ChEBI" id="CHEBI:15378"/>
        <dbReference type="ChEBI" id="CHEBI:29999"/>
        <dbReference type="ChEBI" id="CHEBI:30616"/>
        <dbReference type="ChEBI" id="CHEBI:83421"/>
        <dbReference type="ChEBI" id="CHEBI:456216"/>
        <dbReference type="EC" id="2.7.11.1"/>
    </reaction>
</comment>
<proteinExistence type="predicted"/>
<feature type="domain" description="Protein kinase" evidence="9">
    <location>
        <begin position="1"/>
        <end position="108"/>
    </location>
</feature>
<keyword evidence="6" id="KW-0067">ATP-binding</keyword>
<keyword evidence="2" id="KW-0723">Serine/threonine-protein kinase</keyword>
<evidence type="ECO:0000256" key="5">
    <source>
        <dbReference type="ARBA" id="ARBA00022777"/>
    </source>
</evidence>
<keyword evidence="3" id="KW-0808">Transferase</keyword>
<name>A0ABY9DYM4_VITVI</name>
<evidence type="ECO:0000256" key="1">
    <source>
        <dbReference type="ARBA" id="ARBA00012513"/>
    </source>
</evidence>
<protein>
    <recommendedName>
        <fullName evidence="1">non-specific serine/threonine protein kinase</fullName>
        <ecNumber evidence="1">2.7.11.1</ecNumber>
    </recommendedName>
</protein>
<organism evidence="10 11">
    <name type="scientific">Vitis vinifera</name>
    <name type="common">Grape</name>
    <dbReference type="NCBI Taxonomy" id="29760"/>
    <lineage>
        <taxon>Eukaryota</taxon>
        <taxon>Viridiplantae</taxon>
        <taxon>Streptophyta</taxon>
        <taxon>Embryophyta</taxon>
        <taxon>Tracheophyta</taxon>
        <taxon>Spermatophyta</taxon>
        <taxon>Magnoliopsida</taxon>
        <taxon>eudicotyledons</taxon>
        <taxon>Gunneridae</taxon>
        <taxon>Pentapetalae</taxon>
        <taxon>rosids</taxon>
        <taxon>Vitales</taxon>
        <taxon>Vitaceae</taxon>
        <taxon>Viteae</taxon>
        <taxon>Vitis</taxon>
    </lineage>
</organism>
<evidence type="ECO:0000256" key="4">
    <source>
        <dbReference type="ARBA" id="ARBA00022741"/>
    </source>
</evidence>
<gene>
    <name evidence="10" type="ORF">VitviT2T_030095</name>
</gene>
<dbReference type="PANTHER" id="PTHR45637">
    <property type="entry name" value="FLIPPASE KINASE 1-RELATED"/>
    <property type="match status" value="1"/>
</dbReference>
<dbReference type="PROSITE" id="PS50011">
    <property type="entry name" value="PROTEIN_KINASE_DOM"/>
    <property type="match status" value="1"/>
</dbReference>
<evidence type="ECO:0000313" key="10">
    <source>
        <dbReference type="EMBL" id="WKA12738.1"/>
    </source>
</evidence>
<dbReference type="EC" id="2.7.11.1" evidence="1"/>
<dbReference type="Gene3D" id="1.10.510.10">
    <property type="entry name" value="Transferase(Phosphotransferase) domain 1"/>
    <property type="match status" value="1"/>
</dbReference>
<evidence type="ECO:0000256" key="3">
    <source>
        <dbReference type="ARBA" id="ARBA00022679"/>
    </source>
</evidence>
<evidence type="ECO:0000256" key="7">
    <source>
        <dbReference type="ARBA" id="ARBA00047899"/>
    </source>
</evidence>
<evidence type="ECO:0000259" key="9">
    <source>
        <dbReference type="PROSITE" id="PS50011"/>
    </source>
</evidence>
<dbReference type="InterPro" id="IPR000719">
    <property type="entry name" value="Prot_kinase_dom"/>
</dbReference>
<evidence type="ECO:0000256" key="2">
    <source>
        <dbReference type="ARBA" id="ARBA00022527"/>
    </source>
</evidence>
<dbReference type="EMBL" id="CP126666">
    <property type="protein sequence ID" value="WKA12738.1"/>
    <property type="molecule type" value="Genomic_DNA"/>
</dbReference>
<sequence>MMEFCPRGDLLTLRQRQPGKHFSEQVVKFYVAEVLLAFKCLHMLGIVYRDLEPENVLVREDGHIMLFDFDLSLRHTVSPTLVKSPSFGTKSLRKDPVYGVRPTCIEPS</sequence>
<keyword evidence="11" id="KW-1185">Reference proteome</keyword>
<reference evidence="10 11" key="1">
    <citation type="journal article" date="2023" name="Hortic Res">
        <title>The complete reference genome for grapevine (Vitis vinifera L.) genetics and breeding.</title>
        <authorList>
            <person name="Shi X."/>
            <person name="Cao S."/>
            <person name="Wang X."/>
            <person name="Huang S."/>
            <person name="Wang Y."/>
            <person name="Liu Z."/>
            <person name="Liu W."/>
            <person name="Leng X."/>
            <person name="Peng Y."/>
            <person name="Wang N."/>
            <person name="Wang Y."/>
            <person name="Ma Z."/>
            <person name="Xu X."/>
            <person name="Zhang F."/>
            <person name="Xue H."/>
            <person name="Zhong H."/>
            <person name="Wang Y."/>
            <person name="Zhang K."/>
            <person name="Velt A."/>
            <person name="Avia K."/>
            <person name="Holtgrawe D."/>
            <person name="Grimplet J."/>
            <person name="Matus J.T."/>
            <person name="Ware D."/>
            <person name="Wu X."/>
            <person name="Wang H."/>
            <person name="Liu C."/>
            <person name="Fang Y."/>
            <person name="Rustenholz C."/>
            <person name="Cheng Z."/>
            <person name="Xiao H."/>
            <person name="Zhou Y."/>
        </authorList>
    </citation>
    <scope>NUCLEOTIDE SEQUENCE [LARGE SCALE GENOMIC DNA]</scope>
    <source>
        <strain evidence="11">cv. Pinot noir / PN40024</strain>
        <tissue evidence="10">Leaf</tissue>
    </source>
</reference>
<evidence type="ECO:0000256" key="6">
    <source>
        <dbReference type="ARBA" id="ARBA00022840"/>
    </source>
</evidence>
<keyword evidence="4" id="KW-0547">Nucleotide-binding</keyword>
<comment type="catalytic activity">
    <reaction evidence="7">
        <text>L-threonyl-[protein] + ATP = O-phospho-L-threonyl-[protein] + ADP + H(+)</text>
        <dbReference type="Rhea" id="RHEA:46608"/>
        <dbReference type="Rhea" id="RHEA-COMP:11060"/>
        <dbReference type="Rhea" id="RHEA-COMP:11605"/>
        <dbReference type="ChEBI" id="CHEBI:15378"/>
        <dbReference type="ChEBI" id="CHEBI:30013"/>
        <dbReference type="ChEBI" id="CHEBI:30616"/>
        <dbReference type="ChEBI" id="CHEBI:61977"/>
        <dbReference type="ChEBI" id="CHEBI:456216"/>
        <dbReference type="EC" id="2.7.11.1"/>
    </reaction>
</comment>
<evidence type="ECO:0000313" key="11">
    <source>
        <dbReference type="Proteomes" id="UP001227230"/>
    </source>
</evidence>
<dbReference type="InterPro" id="IPR011009">
    <property type="entry name" value="Kinase-like_dom_sf"/>
</dbReference>
<dbReference type="SUPFAM" id="SSF56112">
    <property type="entry name" value="Protein kinase-like (PK-like)"/>
    <property type="match status" value="1"/>
</dbReference>
<accession>A0ABY9DYM4</accession>
<evidence type="ECO:0000256" key="8">
    <source>
        <dbReference type="ARBA" id="ARBA00048679"/>
    </source>
</evidence>
<keyword evidence="5" id="KW-0418">Kinase</keyword>